<keyword evidence="1" id="KW-0560">Oxidoreductase</keyword>
<accession>A0AAW6UCK2</accession>
<dbReference type="SUPFAM" id="SSF51735">
    <property type="entry name" value="NAD(P)-binding Rossmann-fold domains"/>
    <property type="match status" value="1"/>
</dbReference>
<protein>
    <submittedName>
        <fullName evidence="2">SDR family NAD(P)-dependent oxidoreductase</fullName>
    </submittedName>
</protein>
<reference evidence="2" key="1">
    <citation type="submission" date="2023-05" db="EMBL/GenBank/DDBJ databases">
        <title>Mariniplasma microaerophilum sp. nov., a novel anaerobic mollicute isolated from terrestrial mud volcano, Taman Peninsula, Russia.</title>
        <authorList>
            <person name="Khomyakova M.A."/>
            <person name="Merkel A.Y."/>
            <person name="Slobodkin A.I."/>
        </authorList>
    </citation>
    <scope>NUCLEOTIDE SEQUENCE</scope>
    <source>
        <strain evidence="2">M4Ah</strain>
    </source>
</reference>
<dbReference type="PANTHER" id="PTHR43157">
    <property type="entry name" value="PHOSPHATIDYLINOSITOL-GLYCAN BIOSYNTHESIS CLASS F PROTEIN-RELATED"/>
    <property type="match status" value="1"/>
</dbReference>
<dbReference type="AlphaFoldDB" id="A0AAW6UCK2"/>
<keyword evidence="3" id="KW-1185">Reference proteome</keyword>
<organism evidence="2 3">
    <name type="scientific">Peloplasma aerotolerans</name>
    <dbReference type="NCBI Taxonomy" id="3044389"/>
    <lineage>
        <taxon>Bacteria</taxon>
        <taxon>Bacillati</taxon>
        <taxon>Mycoplasmatota</taxon>
        <taxon>Mollicutes</taxon>
        <taxon>Acholeplasmatales</taxon>
        <taxon>Acholeplasmataceae</taxon>
        <taxon>Peloplasma</taxon>
    </lineage>
</organism>
<comment type="caution">
    <text evidence="2">The sequence shown here is derived from an EMBL/GenBank/DDBJ whole genome shotgun (WGS) entry which is preliminary data.</text>
</comment>
<evidence type="ECO:0000313" key="3">
    <source>
        <dbReference type="Proteomes" id="UP001431532"/>
    </source>
</evidence>
<dbReference type="Proteomes" id="UP001431532">
    <property type="component" value="Unassembled WGS sequence"/>
</dbReference>
<sequence>MQKIAIVTGASSGIGKTNVELLLKERVHVIALARNLEKIETVKKELEPLTKHANLDFVVGDLSDNKSTHQAGKDLVSFVNKKYQGKLDILMNVAGRVTSGYHENEDGNEVTFATNHLSVFILTYHLTPLLKKSDDPRVLVVSSLSHYRASINWKNIQNKKFYNILKAYKRSKLYNVFFVKAYAKRFKDIPIFAIDPGLVKTEIGGKNTTGLARFVWNLRKSGGTDVYYPSKFMVDVALKPEYKTFSGHYIKEGKSIKSNKITYNDEHANKLWSYSEALTSIDFK</sequence>
<proteinExistence type="predicted"/>
<dbReference type="PRINTS" id="PR00081">
    <property type="entry name" value="GDHRDH"/>
</dbReference>
<gene>
    <name evidence="2" type="ORF">QJ521_03880</name>
</gene>
<dbReference type="InterPro" id="IPR036291">
    <property type="entry name" value="NAD(P)-bd_dom_sf"/>
</dbReference>
<name>A0AAW6UCK2_9MOLU</name>
<evidence type="ECO:0000256" key="1">
    <source>
        <dbReference type="ARBA" id="ARBA00023002"/>
    </source>
</evidence>
<dbReference type="Pfam" id="PF00106">
    <property type="entry name" value="adh_short"/>
    <property type="match status" value="1"/>
</dbReference>
<dbReference type="EMBL" id="JASCXW010000009">
    <property type="protein sequence ID" value="MDI6452698.1"/>
    <property type="molecule type" value="Genomic_DNA"/>
</dbReference>
<dbReference type="InterPro" id="IPR002347">
    <property type="entry name" value="SDR_fam"/>
</dbReference>
<dbReference type="RefSeq" id="WP_282839117.1">
    <property type="nucleotide sequence ID" value="NZ_JASCXW010000009.1"/>
</dbReference>
<evidence type="ECO:0000313" key="2">
    <source>
        <dbReference type="EMBL" id="MDI6452698.1"/>
    </source>
</evidence>
<dbReference type="GO" id="GO:0016491">
    <property type="term" value="F:oxidoreductase activity"/>
    <property type="evidence" value="ECO:0007669"/>
    <property type="project" value="UniProtKB-KW"/>
</dbReference>
<dbReference type="PANTHER" id="PTHR43157:SF31">
    <property type="entry name" value="PHOSPHATIDYLINOSITOL-GLYCAN BIOSYNTHESIS CLASS F PROTEIN"/>
    <property type="match status" value="1"/>
</dbReference>
<dbReference type="Gene3D" id="3.40.50.720">
    <property type="entry name" value="NAD(P)-binding Rossmann-like Domain"/>
    <property type="match status" value="1"/>
</dbReference>